<dbReference type="EMBL" id="CADCXV010000815">
    <property type="protein sequence ID" value="CAB0036431.1"/>
    <property type="molecule type" value="Genomic_DNA"/>
</dbReference>
<proteinExistence type="predicted"/>
<reference evidence="2 3" key="1">
    <citation type="submission" date="2020-02" db="EMBL/GenBank/DDBJ databases">
        <authorList>
            <person name="Ferguson B K."/>
        </authorList>
    </citation>
    <scope>NUCLEOTIDE SEQUENCE [LARGE SCALE GENOMIC DNA]</scope>
</reference>
<evidence type="ECO:0008006" key="4">
    <source>
        <dbReference type="Google" id="ProtNLM"/>
    </source>
</evidence>
<dbReference type="OrthoDB" id="188042at2759"/>
<protein>
    <recommendedName>
        <fullName evidence="4">Vacuolar protein sorting-associated protein 62</fullName>
    </recommendedName>
</protein>
<evidence type="ECO:0000256" key="1">
    <source>
        <dbReference type="SAM" id="MobiDB-lite"/>
    </source>
</evidence>
<dbReference type="Proteomes" id="UP000479190">
    <property type="component" value="Unassembled WGS sequence"/>
</dbReference>
<dbReference type="PANTHER" id="PTHR48174:SF5">
    <property type="entry name" value="VACUOLAR PROTEIN SORTING-ASSOCIATED PROTEIN 62"/>
    <property type="match status" value="1"/>
</dbReference>
<dbReference type="PANTHER" id="PTHR48174">
    <property type="entry name" value="DUF946 FAMILY PROTEIN"/>
    <property type="match status" value="1"/>
</dbReference>
<evidence type="ECO:0000313" key="3">
    <source>
        <dbReference type="Proteomes" id="UP000479190"/>
    </source>
</evidence>
<accession>A0A6H5IP82</accession>
<name>A0A6H5IP82_9HYME</name>
<sequence length="480" mass="54703">MSCVVRESRAKTFFILDFHFDANSISQKHQNKSSFLHGRRPAGEVPIYALVKNCLQGSRHRDEHFYFKNTQDDHVHDDPTKKTTTTNFAGLSNELLPLLPAVSPSSSIETNNVVADRSTTILRTARNTRHTRISGKKFLQNFLQRFLQNCPRERVRIFLQKTKVSIRSARRAKSHYIAGPAAIRSQELLDSNALSPGRRLVRSRPVFTPSAPPSDLPVVKPISSSSSNNPGLARPYDLKRRKLKKKHQQQQQQKQDNKQLLLQDKLHFHVTYWMFYPFSEGKAVCVLDLGFLGSWPIPSLGGVCLGKQREYGSHVGDWEHVSLYFKGKDHPLAMYVSAHDAGAFYRYEPRANTFLFESQETRKGIFQKPNFPERVYTAEGSHPVLFSARGSHGLWTAPGKHKFVRLPRLYDESGFGTAWPTWHKLELLSVKDLMPGWMSFTGKWGNPKSNCHPLARLGFNICEFVDGPTGIPMKKNNFRC</sequence>
<dbReference type="AlphaFoldDB" id="A0A6H5IP82"/>
<evidence type="ECO:0000313" key="2">
    <source>
        <dbReference type="EMBL" id="CAB0036431.1"/>
    </source>
</evidence>
<feature type="region of interest" description="Disordered" evidence="1">
    <location>
        <begin position="203"/>
        <end position="235"/>
    </location>
</feature>
<keyword evidence="3" id="KW-1185">Reference proteome</keyword>
<organism evidence="2 3">
    <name type="scientific">Trichogramma brassicae</name>
    <dbReference type="NCBI Taxonomy" id="86971"/>
    <lineage>
        <taxon>Eukaryota</taxon>
        <taxon>Metazoa</taxon>
        <taxon>Ecdysozoa</taxon>
        <taxon>Arthropoda</taxon>
        <taxon>Hexapoda</taxon>
        <taxon>Insecta</taxon>
        <taxon>Pterygota</taxon>
        <taxon>Neoptera</taxon>
        <taxon>Endopterygota</taxon>
        <taxon>Hymenoptera</taxon>
        <taxon>Apocrita</taxon>
        <taxon>Proctotrupomorpha</taxon>
        <taxon>Chalcidoidea</taxon>
        <taxon>Trichogrammatidae</taxon>
        <taxon>Trichogramma</taxon>
    </lineage>
</organism>
<gene>
    <name evidence="2" type="ORF">TBRA_LOCUS8299</name>
</gene>